<protein>
    <submittedName>
        <fullName evidence="7">UDP-galactopyranose mutase</fullName>
        <ecNumber evidence="7">5.4.99.9</ecNumber>
    </submittedName>
</protein>
<comment type="caution">
    <text evidence="7">The sequence shown here is derived from an EMBL/GenBank/DDBJ whole genome shotgun (WGS) entry which is preliminary data.</text>
</comment>
<gene>
    <name evidence="7" type="primary">glf</name>
    <name evidence="7" type="ORF">ACFSJH_14700</name>
</gene>
<dbReference type="NCBIfam" id="TIGR00031">
    <property type="entry name" value="UDP-GALP_mutase"/>
    <property type="match status" value="1"/>
</dbReference>
<dbReference type="Gene3D" id="3.40.50.720">
    <property type="entry name" value="NAD(P)-binding Rossmann-like Domain"/>
    <property type="match status" value="3"/>
</dbReference>
<dbReference type="SUPFAM" id="SSF51971">
    <property type="entry name" value="Nucleotide-binding domain"/>
    <property type="match status" value="1"/>
</dbReference>
<comment type="similarity">
    <text evidence="2">Belongs to the UDP-galactopyranose/dTDP-fucopyranose mutase family.</text>
</comment>
<evidence type="ECO:0000313" key="8">
    <source>
        <dbReference type="Proteomes" id="UP001597362"/>
    </source>
</evidence>
<comment type="cofactor">
    <cofactor evidence="1">
        <name>FAD</name>
        <dbReference type="ChEBI" id="CHEBI:57692"/>
    </cofactor>
</comment>
<dbReference type="PANTHER" id="PTHR21197">
    <property type="entry name" value="UDP-GALACTOPYRANOSE MUTASE"/>
    <property type="match status" value="1"/>
</dbReference>
<organism evidence="7 8">
    <name type="scientific">Paenibacillus yanchengensis</name>
    <dbReference type="NCBI Taxonomy" id="2035833"/>
    <lineage>
        <taxon>Bacteria</taxon>
        <taxon>Bacillati</taxon>
        <taxon>Bacillota</taxon>
        <taxon>Bacilli</taxon>
        <taxon>Bacillales</taxon>
        <taxon>Paenibacillaceae</taxon>
        <taxon>Paenibacillus</taxon>
    </lineage>
</organism>
<dbReference type="PANTHER" id="PTHR21197:SF0">
    <property type="entry name" value="UDP-GALACTOPYRANOSE MUTASE"/>
    <property type="match status" value="1"/>
</dbReference>
<keyword evidence="5 7" id="KW-0413">Isomerase</keyword>
<dbReference type="EMBL" id="JBHUHO010000033">
    <property type="protein sequence ID" value="MFD2116976.1"/>
    <property type="molecule type" value="Genomic_DNA"/>
</dbReference>
<accession>A0ABW4YMQ2</accession>
<dbReference type="SUPFAM" id="SSF54373">
    <property type="entry name" value="FAD-linked reductases, C-terminal domain"/>
    <property type="match status" value="1"/>
</dbReference>
<evidence type="ECO:0000259" key="6">
    <source>
        <dbReference type="Pfam" id="PF03275"/>
    </source>
</evidence>
<sequence length="387" mass="45548">MFDYVIVGAGLSGSVVAERIANDLNKKVLIIEKRNHIAGNVFDHHNEHGILVHQYGPHIFHTKLKEVWDYISQFTEWNHYHHRVLGSIDGQHVPIPFNLKSLFTLLPQHTAQQLEQKLVTHFGYNVKVPILKLRETSDEQLKWLADYVYEKIFLHYTKKQWDMTPEELNRNVTGRVPVYISNDDRYFQDTYQGLPKNGYTRVVEAMLDHQNIKLMLNTDYKEVVTFNADTGSIMLFGQPFTGQFIYTGKIDELFNYKYGELPYRSLRFEHETIEQEKYQSAGTVNYPNEYDFTRITEFKHLTGQVHPYTSIVREYPQPYSKDIPGMDIPYYPIPQSQNQIVYKQYKQKAKQYNQVVLLGRLAEYTYYDMDACIAKALKVYEQVIRGE</sequence>
<name>A0ABW4YMQ2_9BACL</name>
<feature type="domain" description="UDP-galactopyranose mutase C-terminal" evidence="6">
    <location>
        <begin position="151"/>
        <end position="366"/>
    </location>
</feature>
<proteinExistence type="inferred from homology"/>
<keyword evidence="4" id="KW-0274">FAD</keyword>
<evidence type="ECO:0000256" key="3">
    <source>
        <dbReference type="ARBA" id="ARBA00022630"/>
    </source>
</evidence>
<dbReference type="Proteomes" id="UP001597362">
    <property type="component" value="Unassembled WGS sequence"/>
</dbReference>
<evidence type="ECO:0000256" key="1">
    <source>
        <dbReference type="ARBA" id="ARBA00001974"/>
    </source>
</evidence>
<dbReference type="GO" id="GO:0008767">
    <property type="term" value="F:UDP-galactopyranose mutase activity"/>
    <property type="evidence" value="ECO:0007669"/>
    <property type="project" value="UniProtKB-EC"/>
</dbReference>
<evidence type="ECO:0000256" key="4">
    <source>
        <dbReference type="ARBA" id="ARBA00022827"/>
    </source>
</evidence>
<evidence type="ECO:0000313" key="7">
    <source>
        <dbReference type="EMBL" id="MFD2116976.1"/>
    </source>
</evidence>
<dbReference type="InterPro" id="IPR015899">
    <property type="entry name" value="UDP-GalPyranose_mutase_C"/>
</dbReference>
<keyword evidence="8" id="KW-1185">Reference proteome</keyword>
<dbReference type="RefSeq" id="WP_377773679.1">
    <property type="nucleotide sequence ID" value="NZ_JBHUHO010000033.1"/>
</dbReference>
<dbReference type="Pfam" id="PF03275">
    <property type="entry name" value="GLF"/>
    <property type="match status" value="1"/>
</dbReference>
<reference evidence="8" key="1">
    <citation type="journal article" date="2019" name="Int. J. Syst. Evol. Microbiol.">
        <title>The Global Catalogue of Microorganisms (GCM) 10K type strain sequencing project: providing services to taxonomists for standard genome sequencing and annotation.</title>
        <authorList>
            <consortium name="The Broad Institute Genomics Platform"/>
            <consortium name="The Broad Institute Genome Sequencing Center for Infectious Disease"/>
            <person name="Wu L."/>
            <person name="Ma J."/>
        </authorList>
    </citation>
    <scope>NUCLEOTIDE SEQUENCE [LARGE SCALE GENOMIC DNA]</scope>
    <source>
        <strain evidence="8">GH52</strain>
    </source>
</reference>
<keyword evidence="3" id="KW-0285">Flavoprotein</keyword>
<dbReference type="InterPro" id="IPR004379">
    <property type="entry name" value="UDP-GALP_mutase"/>
</dbReference>
<dbReference type="Pfam" id="PF13450">
    <property type="entry name" value="NAD_binding_8"/>
    <property type="match status" value="1"/>
</dbReference>
<evidence type="ECO:0000256" key="5">
    <source>
        <dbReference type="ARBA" id="ARBA00023235"/>
    </source>
</evidence>
<evidence type="ECO:0000256" key="2">
    <source>
        <dbReference type="ARBA" id="ARBA00009321"/>
    </source>
</evidence>
<dbReference type="EC" id="5.4.99.9" evidence="7"/>